<comment type="caution">
    <text evidence="8">The sequence shown here is derived from an EMBL/GenBank/DDBJ whole genome shotgun (WGS) entry which is preliminary data.</text>
</comment>
<evidence type="ECO:0000256" key="2">
    <source>
        <dbReference type="ARBA" id="ARBA00022695"/>
    </source>
</evidence>
<evidence type="ECO:0000256" key="1">
    <source>
        <dbReference type="ARBA" id="ARBA00022679"/>
    </source>
</evidence>
<dbReference type="GO" id="GO:0035613">
    <property type="term" value="F:RNA stem-loop binding"/>
    <property type="evidence" value="ECO:0007669"/>
    <property type="project" value="TreeGrafter"/>
</dbReference>
<dbReference type="PROSITE" id="PS50994">
    <property type="entry name" value="INTEGRASE"/>
    <property type="match status" value="1"/>
</dbReference>
<keyword evidence="9" id="KW-1185">Reference proteome</keyword>
<evidence type="ECO:0000259" key="7">
    <source>
        <dbReference type="PROSITE" id="PS50994"/>
    </source>
</evidence>
<proteinExistence type="predicted"/>
<dbReference type="SUPFAM" id="SSF53098">
    <property type="entry name" value="Ribonuclease H-like"/>
    <property type="match status" value="1"/>
</dbReference>
<name>A0A7L3KB36_9PASS</name>
<dbReference type="InterPro" id="IPR001584">
    <property type="entry name" value="Integrase_cat-core"/>
</dbReference>
<dbReference type="Proteomes" id="UP000525319">
    <property type="component" value="Unassembled WGS sequence"/>
</dbReference>
<feature type="non-terminal residue" evidence="8">
    <location>
        <position position="64"/>
    </location>
</feature>
<keyword evidence="6" id="KW-0695">RNA-directed DNA polymerase</keyword>
<evidence type="ECO:0000256" key="6">
    <source>
        <dbReference type="ARBA" id="ARBA00022918"/>
    </source>
</evidence>
<keyword evidence="5" id="KW-0378">Hydrolase</keyword>
<dbReference type="GO" id="GO:0015074">
    <property type="term" value="P:DNA integration"/>
    <property type="evidence" value="ECO:0007669"/>
    <property type="project" value="InterPro"/>
</dbReference>
<organism evidence="8 9">
    <name type="scientific">Drymodes brunneopygia</name>
    <dbReference type="NCBI Taxonomy" id="626378"/>
    <lineage>
        <taxon>Eukaryota</taxon>
        <taxon>Metazoa</taxon>
        <taxon>Chordata</taxon>
        <taxon>Craniata</taxon>
        <taxon>Vertebrata</taxon>
        <taxon>Euteleostomi</taxon>
        <taxon>Archelosauria</taxon>
        <taxon>Archosauria</taxon>
        <taxon>Dinosauria</taxon>
        <taxon>Saurischia</taxon>
        <taxon>Theropoda</taxon>
        <taxon>Coelurosauria</taxon>
        <taxon>Aves</taxon>
        <taxon>Neognathae</taxon>
        <taxon>Neoaves</taxon>
        <taxon>Telluraves</taxon>
        <taxon>Australaves</taxon>
        <taxon>Passeriformes</taxon>
        <taxon>Petroicidae</taxon>
        <taxon>Drymodes</taxon>
    </lineage>
</organism>
<dbReference type="GO" id="GO:0003964">
    <property type="term" value="F:RNA-directed DNA polymerase activity"/>
    <property type="evidence" value="ECO:0007669"/>
    <property type="project" value="UniProtKB-KW"/>
</dbReference>
<dbReference type="Gene3D" id="3.30.420.10">
    <property type="entry name" value="Ribonuclease H-like superfamily/Ribonuclease H"/>
    <property type="match status" value="1"/>
</dbReference>
<dbReference type="OrthoDB" id="9359997at2759"/>
<dbReference type="InterPro" id="IPR012337">
    <property type="entry name" value="RNaseH-like_sf"/>
</dbReference>
<evidence type="ECO:0000256" key="4">
    <source>
        <dbReference type="ARBA" id="ARBA00022759"/>
    </source>
</evidence>
<evidence type="ECO:0000256" key="5">
    <source>
        <dbReference type="ARBA" id="ARBA00022801"/>
    </source>
</evidence>
<dbReference type="PANTHER" id="PTHR41694">
    <property type="entry name" value="ENDOGENOUS RETROVIRUS GROUP K MEMBER POL PROTEIN"/>
    <property type="match status" value="1"/>
</dbReference>
<accession>A0A7L3KB36</accession>
<dbReference type="EMBL" id="VZTZ01021341">
    <property type="protein sequence ID" value="NXU38797.1"/>
    <property type="molecule type" value="Genomic_DNA"/>
</dbReference>
<protein>
    <submittedName>
        <fullName evidence="8">POK18 protein</fullName>
    </submittedName>
</protein>
<feature type="non-terminal residue" evidence="8">
    <location>
        <position position="1"/>
    </location>
</feature>
<dbReference type="PANTHER" id="PTHR41694:SF3">
    <property type="entry name" value="RNA-DIRECTED DNA POLYMERASE-RELATED"/>
    <property type="match status" value="1"/>
</dbReference>
<dbReference type="GO" id="GO:0016787">
    <property type="term" value="F:hydrolase activity"/>
    <property type="evidence" value="ECO:0007669"/>
    <property type="project" value="UniProtKB-KW"/>
</dbReference>
<keyword evidence="4" id="KW-0255">Endonuclease</keyword>
<keyword evidence="3" id="KW-0540">Nuclease</keyword>
<feature type="domain" description="Integrase catalytic" evidence="7">
    <location>
        <begin position="1"/>
        <end position="64"/>
    </location>
</feature>
<dbReference type="InterPro" id="IPR036397">
    <property type="entry name" value="RNaseH_sf"/>
</dbReference>
<dbReference type="GO" id="GO:0004519">
    <property type="term" value="F:endonuclease activity"/>
    <property type="evidence" value="ECO:0007669"/>
    <property type="project" value="UniProtKB-KW"/>
</dbReference>
<reference evidence="8 9" key="1">
    <citation type="submission" date="2019-09" db="EMBL/GenBank/DDBJ databases">
        <title>Bird 10,000 Genomes (B10K) Project - Family phase.</title>
        <authorList>
            <person name="Zhang G."/>
        </authorList>
    </citation>
    <scope>NUCLEOTIDE SEQUENCE [LARGE SCALE GENOMIC DNA]</scope>
    <source>
        <strain evidence="8">B10K-DU-030-03</strain>
    </source>
</reference>
<evidence type="ECO:0000313" key="8">
    <source>
        <dbReference type="EMBL" id="NXU38797.1"/>
    </source>
</evidence>
<dbReference type="Pfam" id="PF00665">
    <property type="entry name" value="rve"/>
    <property type="match status" value="1"/>
</dbReference>
<gene>
    <name evidence="8" type="primary">Ervk18_2</name>
    <name evidence="8" type="ORF">DRYBRU_R15025</name>
</gene>
<keyword evidence="1" id="KW-0808">Transferase</keyword>
<keyword evidence="2" id="KW-0548">Nucleotidyltransferase</keyword>
<evidence type="ECO:0000256" key="3">
    <source>
        <dbReference type="ARBA" id="ARBA00022722"/>
    </source>
</evidence>
<dbReference type="AlphaFoldDB" id="A0A7L3KB36"/>
<sequence length="64" mass="7273">LHVRRHLTQCFAIMGVPEQIKTDNGPAYTSESTRKFMQLWGIKHIRGLPNSPTGQAVVERVNRT</sequence>
<evidence type="ECO:0000313" key="9">
    <source>
        <dbReference type="Proteomes" id="UP000525319"/>
    </source>
</evidence>